<dbReference type="OrthoDB" id="2496011at2759"/>
<keyword evidence="1" id="KW-1133">Transmembrane helix</keyword>
<sequence length="469" mass="51694">MNTSFFGLFSEYPLTRNFKDPRIPMTGTLCAGACRLDNFQRTHPVSCEFNAYPSPALPPTIRESSALLTSTIVSRGSVSQTESVLRGHWFKKNSTLSCQPATMVMGNSYFTNAEPRHPEDKIGPAELDAEDAGEKRGSFSWSLQSVVRGPEGRDTGETGFYYQESPLRCNITGISLTYDFQVQSFSYSMRAMCVTPSVEKNTPDNYLCLETRFSIVDRAVPRFTEEVQNILQAQIFGVSKYYPDLNFSANALPSSAFPPYHELNNRLAEKEVGNRDILQWSPSPQGKLFIAGKEGGPTSLEQGTLDLLNAGKSGLQIAAAGIGGIRPIPPNATLADIELLPDPMPLYLNLTESILVIMMDMAGKDLDRRVLGAGYLCTITKTPWKKAIPMLAMIIGSCSGMFGAAVTIMLFVARRYDSHLILKHKKRAARLCESAVSDTRLMASEHAELILESQPPEAMEEKLENQSQC</sequence>
<name>A0A0L6VEV7_9BASI</name>
<keyword evidence="1" id="KW-0812">Transmembrane</keyword>
<protein>
    <submittedName>
        <fullName evidence="2">Uncharacterized protein</fullName>
    </submittedName>
</protein>
<accession>A0A0L6VEV7</accession>
<organism evidence="2 3">
    <name type="scientific">Puccinia sorghi</name>
    <dbReference type="NCBI Taxonomy" id="27349"/>
    <lineage>
        <taxon>Eukaryota</taxon>
        <taxon>Fungi</taxon>
        <taxon>Dikarya</taxon>
        <taxon>Basidiomycota</taxon>
        <taxon>Pucciniomycotina</taxon>
        <taxon>Pucciniomycetes</taxon>
        <taxon>Pucciniales</taxon>
        <taxon>Pucciniaceae</taxon>
        <taxon>Puccinia</taxon>
    </lineage>
</organism>
<feature type="transmembrane region" description="Helical" evidence="1">
    <location>
        <begin position="387"/>
        <end position="413"/>
    </location>
</feature>
<dbReference type="Proteomes" id="UP000037035">
    <property type="component" value="Unassembled WGS sequence"/>
</dbReference>
<dbReference type="AlphaFoldDB" id="A0A0L6VEV7"/>
<proteinExistence type="predicted"/>
<evidence type="ECO:0000313" key="3">
    <source>
        <dbReference type="Proteomes" id="UP000037035"/>
    </source>
</evidence>
<keyword evidence="1" id="KW-0472">Membrane</keyword>
<dbReference type="EMBL" id="LAVV01006571">
    <property type="protein sequence ID" value="KNZ59311.1"/>
    <property type="molecule type" value="Genomic_DNA"/>
</dbReference>
<dbReference type="VEuPathDB" id="FungiDB:VP01_1760g1"/>
<evidence type="ECO:0000256" key="1">
    <source>
        <dbReference type="SAM" id="Phobius"/>
    </source>
</evidence>
<evidence type="ECO:0000313" key="2">
    <source>
        <dbReference type="EMBL" id="KNZ59311.1"/>
    </source>
</evidence>
<reference evidence="2 3" key="1">
    <citation type="submission" date="2015-08" db="EMBL/GenBank/DDBJ databases">
        <title>Next Generation Sequencing and Analysis of the Genome of Puccinia sorghi L Schw, the Causal Agent of Maize Common Rust.</title>
        <authorList>
            <person name="Rochi L."/>
            <person name="Burguener G."/>
            <person name="Darino M."/>
            <person name="Turjanski A."/>
            <person name="Kreff E."/>
            <person name="Dieguez M.J."/>
            <person name="Sacco F."/>
        </authorList>
    </citation>
    <scope>NUCLEOTIDE SEQUENCE [LARGE SCALE GENOMIC DNA]</scope>
    <source>
        <strain evidence="2 3">RO10H11247</strain>
    </source>
</reference>
<keyword evidence="3" id="KW-1185">Reference proteome</keyword>
<comment type="caution">
    <text evidence="2">The sequence shown here is derived from an EMBL/GenBank/DDBJ whole genome shotgun (WGS) entry which is preliminary data.</text>
</comment>
<gene>
    <name evidence="2" type="ORF">VP01_1760g1</name>
</gene>